<accession>A0A3R9R0Y1</accession>
<dbReference type="RefSeq" id="WP_125670670.1">
    <property type="nucleotide sequence ID" value="NZ_RCOS01000053.1"/>
</dbReference>
<feature type="transmembrane region" description="Helical" evidence="1">
    <location>
        <begin position="50"/>
        <end position="68"/>
    </location>
</feature>
<evidence type="ECO:0000313" key="3">
    <source>
        <dbReference type="EMBL" id="RSN76731.1"/>
    </source>
</evidence>
<sequence>MDKLEDLVREKKLKTLELYKKWANGDLHIEDPSPPETFFEYLLRPDYSSWLWTTISIVFLTIAVVFLVEKGLLLPLRYILGSFFVLFIPGYTLIEALYPEERSLSPLERVALSIGLSLALVPLVGLLLNYTPFGIRLYPVLFSLSALSILLSFVGAYRKYEIASLPRQVKK</sequence>
<dbReference type="AlphaFoldDB" id="A0A3R9R0Y1"/>
<gene>
    <name evidence="3" type="ORF">D6D85_03540</name>
</gene>
<evidence type="ECO:0000313" key="4">
    <source>
        <dbReference type="Proteomes" id="UP000277582"/>
    </source>
</evidence>
<comment type="caution">
    <text evidence="3">The sequence shown here is derived from an EMBL/GenBank/DDBJ whole genome shotgun (WGS) entry which is preliminary data.</text>
</comment>
<feature type="transmembrane region" description="Helical" evidence="1">
    <location>
        <begin position="110"/>
        <end position="131"/>
    </location>
</feature>
<feature type="transmembrane region" description="Helical" evidence="1">
    <location>
        <begin position="137"/>
        <end position="157"/>
    </location>
</feature>
<evidence type="ECO:0000256" key="1">
    <source>
        <dbReference type="SAM" id="Phobius"/>
    </source>
</evidence>
<keyword evidence="1" id="KW-0812">Transmembrane</keyword>
<feature type="transmembrane region" description="Helical" evidence="1">
    <location>
        <begin position="74"/>
        <end position="98"/>
    </location>
</feature>
<evidence type="ECO:0000259" key="2">
    <source>
        <dbReference type="Pfam" id="PF07760"/>
    </source>
</evidence>
<protein>
    <submittedName>
        <fullName evidence="3">DUF1616 domain-containing protein</fullName>
    </submittedName>
</protein>
<keyword evidence="1" id="KW-0472">Membrane</keyword>
<feature type="domain" description="DUF1616" evidence="2">
    <location>
        <begin position="57"/>
        <end position="163"/>
    </location>
</feature>
<dbReference type="Proteomes" id="UP000277582">
    <property type="component" value="Unassembled WGS sequence"/>
</dbReference>
<dbReference type="Pfam" id="PF07760">
    <property type="entry name" value="DUF1616"/>
    <property type="match status" value="1"/>
</dbReference>
<dbReference type="OrthoDB" id="82282at2157"/>
<keyword evidence="1" id="KW-1133">Transmembrane helix</keyword>
<organism evidence="3 4">
    <name type="scientific">Candidatus Methanodesulfokora washburnensis</name>
    <dbReference type="NCBI Taxonomy" id="2478471"/>
    <lineage>
        <taxon>Archaea</taxon>
        <taxon>Thermoproteota</taxon>
        <taxon>Candidatus Korarchaeia</taxon>
        <taxon>Candidatus Korarchaeia incertae sedis</taxon>
        <taxon>Candidatus Methanodesulfokora</taxon>
    </lineage>
</organism>
<dbReference type="EMBL" id="RCOS01000053">
    <property type="protein sequence ID" value="RSN76731.1"/>
    <property type="molecule type" value="Genomic_DNA"/>
</dbReference>
<proteinExistence type="predicted"/>
<name>A0A3R9R0Y1_9CREN</name>
<dbReference type="InterPro" id="IPR011674">
    <property type="entry name" value="DUF1616"/>
</dbReference>
<keyword evidence="4" id="KW-1185">Reference proteome</keyword>
<reference evidence="3 4" key="1">
    <citation type="submission" date="2018-10" db="EMBL/GenBank/DDBJ databases">
        <title>Co-occurring genomic capacity for anaerobic methane metabolism and dissimilatory sulfite reduction discovered in the Korarchaeota.</title>
        <authorList>
            <person name="Mckay L.J."/>
            <person name="Dlakic M."/>
            <person name="Fields M.W."/>
            <person name="Delmont T.O."/>
            <person name="Eren A.M."/>
            <person name="Jay Z.J."/>
            <person name="Klingelsmith K.B."/>
            <person name="Rusch D.B."/>
            <person name="Inskeep W.P."/>
        </authorList>
    </citation>
    <scope>NUCLEOTIDE SEQUENCE [LARGE SCALE GENOMIC DNA]</scope>
    <source>
        <strain evidence="3 4">MDKW</strain>
    </source>
</reference>